<accession>A0ABU0WRB9</accession>
<proteinExistence type="predicted"/>
<evidence type="ECO:0000256" key="2">
    <source>
        <dbReference type="SAM" id="SignalP"/>
    </source>
</evidence>
<feature type="compositionally biased region" description="Basic residues" evidence="1">
    <location>
        <begin position="73"/>
        <end position="84"/>
    </location>
</feature>
<evidence type="ECO:0000313" key="4">
    <source>
        <dbReference type="Proteomes" id="UP001227317"/>
    </source>
</evidence>
<organism evidence="3 4">
    <name type="scientific">Azospirillum isscasi</name>
    <dbReference type="NCBI Taxonomy" id="3053926"/>
    <lineage>
        <taxon>Bacteria</taxon>
        <taxon>Pseudomonadati</taxon>
        <taxon>Pseudomonadota</taxon>
        <taxon>Alphaproteobacteria</taxon>
        <taxon>Rhodospirillales</taxon>
        <taxon>Azospirillaceae</taxon>
        <taxon>Azospirillum</taxon>
    </lineage>
</organism>
<keyword evidence="4" id="KW-1185">Reference proteome</keyword>
<reference evidence="3 4" key="1">
    <citation type="submission" date="2023-06" db="EMBL/GenBank/DDBJ databases">
        <title>Azospirillum isscasensis sp.nov, a bacterium isolated from rhizosphere soil of rice.</title>
        <authorList>
            <person name="Wang H."/>
        </authorList>
    </citation>
    <scope>NUCLEOTIDE SEQUENCE [LARGE SCALE GENOMIC DNA]</scope>
    <source>
        <strain evidence="3 4">C340-1</strain>
    </source>
</reference>
<evidence type="ECO:0000256" key="1">
    <source>
        <dbReference type="SAM" id="MobiDB-lite"/>
    </source>
</evidence>
<dbReference type="Proteomes" id="UP001227317">
    <property type="component" value="Unassembled WGS sequence"/>
</dbReference>
<feature type="compositionally biased region" description="Low complexity" evidence="1">
    <location>
        <begin position="43"/>
        <end position="72"/>
    </location>
</feature>
<dbReference type="RefSeq" id="WP_306712235.1">
    <property type="nucleotide sequence ID" value="NZ_JAUJFI010000325.1"/>
</dbReference>
<protein>
    <submittedName>
        <fullName evidence="3">Uncharacterized protein</fullName>
    </submittedName>
</protein>
<name>A0ABU0WRB9_9PROT</name>
<feature type="chain" id="PRO_5045134635" evidence="2">
    <location>
        <begin position="32"/>
        <end position="93"/>
    </location>
</feature>
<keyword evidence="2" id="KW-0732">Signal</keyword>
<dbReference type="EMBL" id="JAUJFI010000325">
    <property type="protein sequence ID" value="MDQ2106697.1"/>
    <property type="molecule type" value="Genomic_DNA"/>
</dbReference>
<gene>
    <name evidence="3" type="ORF">QSG27_28680</name>
</gene>
<evidence type="ECO:0000313" key="3">
    <source>
        <dbReference type="EMBL" id="MDQ2106697.1"/>
    </source>
</evidence>
<feature type="region of interest" description="Disordered" evidence="1">
    <location>
        <begin position="35"/>
        <end position="93"/>
    </location>
</feature>
<comment type="caution">
    <text evidence="3">The sequence shown here is derived from an EMBL/GenBank/DDBJ whole genome shotgun (WGS) entry which is preliminary data.</text>
</comment>
<sequence length="93" mass="9498">MPRSPYGFVLPLLLSLAVATPVALHPVDALAKAAQETVHKQAPKPAAKTAAPKAAAPKAAAKPAAVRTAQKAAVHKSVTRKAAVRKADTSTMT</sequence>
<feature type="signal peptide" evidence="2">
    <location>
        <begin position="1"/>
        <end position="31"/>
    </location>
</feature>